<sequence length="284" mass="33203">MANVPDDDMEYYIKFPASSPKELAGNSENDEFTFVYHEDKLPVIVLLGWAGCQDKYLSKYSAIYEQRGCITLRCTAPVVATFMRHDRLPKLGKKLLDVIYDMTLDEHPIFFHIFSNGGAFFYQHISFHMQRQERKLQVKGVIFDSAPGEKRFYSVYRALSAIIGGSQWYNVPLAFVIALFLFLSFLIMAYIKAFLHMKKPQTDPIVLADEPFNWPQLFIYSKNDELVRFEDVEKFISMREKRGIRVERLCLENSPHVQHLITVREQYITTVLNFVHNCLKRMNT</sequence>
<dbReference type="Pfam" id="PF05705">
    <property type="entry name" value="DUF829"/>
    <property type="match status" value="1"/>
</dbReference>
<evidence type="ECO:0000256" key="3">
    <source>
        <dbReference type="ARBA" id="ARBA00022989"/>
    </source>
</evidence>
<comment type="similarity">
    <text evidence="1">Belongs to the TMEM53 family.</text>
</comment>
<evidence type="ECO:0000313" key="8">
    <source>
        <dbReference type="EMBL" id="KAL0277325.1"/>
    </source>
</evidence>
<dbReference type="Gene3D" id="3.40.50.1820">
    <property type="entry name" value="alpha/beta hydrolase"/>
    <property type="match status" value="1"/>
</dbReference>
<keyword evidence="4 7" id="KW-0472">Membrane</keyword>
<evidence type="ECO:0000256" key="7">
    <source>
        <dbReference type="SAM" id="Phobius"/>
    </source>
</evidence>
<protein>
    <recommendedName>
        <fullName evidence="9">Transmembrane protein 53</fullName>
    </recommendedName>
</protein>
<comment type="subcellular location">
    <subcellularLocation>
        <location evidence="6">Nucleus outer membrane</location>
        <topology evidence="6">Single-pass membrane protein</topology>
    </subcellularLocation>
</comment>
<evidence type="ECO:0000256" key="4">
    <source>
        <dbReference type="ARBA" id="ARBA00023136"/>
    </source>
</evidence>
<dbReference type="AlphaFoldDB" id="A0AAW2I4K5"/>
<dbReference type="PANTHER" id="PTHR12265:SF30">
    <property type="entry name" value="TRANSMEMBRANE PROTEIN 53"/>
    <property type="match status" value="1"/>
</dbReference>
<dbReference type="PANTHER" id="PTHR12265">
    <property type="entry name" value="TRANSMEMBRANE PROTEIN 53"/>
    <property type="match status" value="1"/>
</dbReference>
<dbReference type="EMBL" id="JARGDH010000002">
    <property type="protein sequence ID" value="KAL0277325.1"/>
    <property type="molecule type" value="Genomic_DNA"/>
</dbReference>
<name>A0AAW2I4K5_9NEOP</name>
<reference evidence="8" key="1">
    <citation type="journal article" date="2024" name="Gigascience">
        <title>Chromosome-level genome of the poultry shaft louse Menopon gallinae provides insight into the host-switching and adaptive evolution of parasitic lice.</title>
        <authorList>
            <person name="Xu Y."/>
            <person name="Ma L."/>
            <person name="Liu S."/>
            <person name="Liang Y."/>
            <person name="Liu Q."/>
            <person name="He Z."/>
            <person name="Tian L."/>
            <person name="Duan Y."/>
            <person name="Cai W."/>
            <person name="Li H."/>
            <person name="Song F."/>
        </authorList>
    </citation>
    <scope>NUCLEOTIDE SEQUENCE</scope>
    <source>
        <strain evidence="8">Cailab_2023a</strain>
    </source>
</reference>
<comment type="caution">
    <text evidence="8">The sequence shown here is derived from an EMBL/GenBank/DDBJ whole genome shotgun (WGS) entry which is preliminary data.</text>
</comment>
<feature type="transmembrane region" description="Helical" evidence="7">
    <location>
        <begin position="168"/>
        <end position="191"/>
    </location>
</feature>
<dbReference type="GO" id="GO:0005640">
    <property type="term" value="C:nuclear outer membrane"/>
    <property type="evidence" value="ECO:0007669"/>
    <property type="project" value="UniProtKB-SubCell"/>
</dbReference>
<proteinExistence type="inferred from homology"/>
<evidence type="ECO:0000256" key="6">
    <source>
        <dbReference type="ARBA" id="ARBA00034303"/>
    </source>
</evidence>
<gene>
    <name evidence="8" type="ORF">PYX00_004663</name>
</gene>
<accession>A0AAW2I4K5</accession>
<evidence type="ECO:0008006" key="9">
    <source>
        <dbReference type="Google" id="ProtNLM"/>
    </source>
</evidence>
<keyword evidence="5" id="KW-0539">Nucleus</keyword>
<dbReference type="InterPro" id="IPR008547">
    <property type="entry name" value="DUF829_TMEM53"/>
</dbReference>
<keyword evidence="2 7" id="KW-0812">Transmembrane</keyword>
<organism evidence="8">
    <name type="scientific">Menopon gallinae</name>
    <name type="common">poultry shaft louse</name>
    <dbReference type="NCBI Taxonomy" id="328185"/>
    <lineage>
        <taxon>Eukaryota</taxon>
        <taxon>Metazoa</taxon>
        <taxon>Ecdysozoa</taxon>
        <taxon>Arthropoda</taxon>
        <taxon>Hexapoda</taxon>
        <taxon>Insecta</taxon>
        <taxon>Pterygota</taxon>
        <taxon>Neoptera</taxon>
        <taxon>Paraneoptera</taxon>
        <taxon>Psocodea</taxon>
        <taxon>Troctomorpha</taxon>
        <taxon>Phthiraptera</taxon>
        <taxon>Amblycera</taxon>
        <taxon>Menoponidae</taxon>
        <taxon>Menopon</taxon>
    </lineage>
</organism>
<evidence type="ECO:0000256" key="2">
    <source>
        <dbReference type="ARBA" id="ARBA00022692"/>
    </source>
</evidence>
<evidence type="ECO:0000256" key="5">
    <source>
        <dbReference type="ARBA" id="ARBA00023242"/>
    </source>
</evidence>
<evidence type="ECO:0000256" key="1">
    <source>
        <dbReference type="ARBA" id="ARBA00007387"/>
    </source>
</evidence>
<dbReference type="SUPFAM" id="SSF53474">
    <property type="entry name" value="alpha/beta-Hydrolases"/>
    <property type="match status" value="1"/>
</dbReference>
<keyword evidence="3 7" id="KW-1133">Transmembrane helix</keyword>
<dbReference type="InterPro" id="IPR029058">
    <property type="entry name" value="AB_hydrolase_fold"/>
</dbReference>